<organism evidence="3 4">
    <name type="scientific">Candidatus Avoscillospira avistercoris</name>
    <dbReference type="NCBI Taxonomy" id="2840707"/>
    <lineage>
        <taxon>Bacteria</taxon>
        <taxon>Bacillati</taxon>
        <taxon>Bacillota</taxon>
        <taxon>Clostridia</taxon>
        <taxon>Eubacteriales</taxon>
        <taxon>Oscillospiraceae</taxon>
        <taxon>Oscillospiraceae incertae sedis</taxon>
        <taxon>Candidatus Avoscillospira</taxon>
    </lineage>
</organism>
<protein>
    <submittedName>
        <fullName evidence="3">Transcriptional repressor</fullName>
    </submittedName>
</protein>
<gene>
    <name evidence="3" type="ORF">IAA83_00265</name>
</gene>
<comment type="cofactor">
    <cofactor evidence="1">
        <name>Zn(2+)</name>
        <dbReference type="ChEBI" id="CHEBI:29105"/>
    </cofactor>
    <text evidence="1">Binds 1 zinc ion per subunit.</text>
</comment>
<dbReference type="GO" id="GO:1900376">
    <property type="term" value="P:regulation of secondary metabolite biosynthetic process"/>
    <property type="evidence" value="ECO:0007669"/>
    <property type="project" value="TreeGrafter"/>
</dbReference>
<keyword evidence="1" id="KW-0479">Metal-binding</keyword>
<dbReference type="SUPFAM" id="SSF46785">
    <property type="entry name" value="Winged helix' DNA-binding domain"/>
    <property type="match status" value="1"/>
</dbReference>
<reference evidence="3" key="2">
    <citation type="journal article" date="2021" name="PeerJ">
        <title>Extensive microbial diversity within the chicken gut microbiome revealed by metagenomics and culture.</title>
        <authorList>
            <person name="Gilroy R."/>
            <person name="Ravi A."/>
            <person name="Getino M."/>
            <person name="Pursley I."/>
            <person name="Horton D.L."/>
            <person name="Alikhan N.F."/>
            <person name="Baker D."/>
            <person name="Gharbi K."/>
            <person name="Hall N."/>
            <person name="Watson M."/>
            <person name="Adriaenssens E.M."/>
            <person name="Foster-Nyarko E."/>
            <person name="Jarju S."/>
            <person name="Secka A."/>
            <person name="Antonio M."/>
            <person name="Oren A."/>
            <person name="Chaudhuri R.R."/>
            <person name="La Ragione R."/>
            <person name="Hildebrand F."/>
            <person name="Pallen M.J."/>
        </authorList>
    </citation>
    <scope>NUCLEOTIDE SEQUENCE</scope>
    <source>
        <strain evidence="3">ChiBcec16-1751</strain>
    </source>
</reference>
<dbReference type="GO" id="GO:0000976">
    <property type="term" value="F:transcription cis-regulatory region binding"/>
    <property type="evidence" value="ECO:0007669"/>
    <property type="project" value="TreeGrafter"/>
</dbReference>
<dbReference type="InterPro" id="IPR036388">
    <property type="entry name" value="WH-like_DNA-bd_sf"/>
</dbReference>
<comment type="caution">
    <text evidence="3">The sequence shown here is derived from an EMBL/GenBank/DDBJ whole genome shotgun (WGS) entry which is preliminary data.</text>
</comment>
<dbReference type="Gene3D" id="1.10.10.10">
    <property type="entry name" value="Winged helix-like DNA-binding domain superfamily/Winged helix DNA-binding domain"/>
    <property type="match status" value="1"/>
</dbReference>
<keyword evidence="2" id="KW-0408">Iron</keyword>
<evidence type="ECO:0000256" key="1">
    <source>
        <dbReference type="PIRSR" id="PIRSR602481-1"/>
    </source>
</evidence>
<dbReference type="InterPro" id="IPR002481">
    <property type="entry name" value="FUR"/>
</dbReference>
<dbReference type="InterPro" id="IPR036390">
    <property type="entry name" value="WH_DNA-bd_sf"/>
</dbReference>
<dbReference type="PANTHER" id="PTHR33202:SF7">
    <property type="entry name" value="FERRIC UPTAKE REGULATION PROTEIN"/>
    <property type="match status" value="1"/>
</dbReference>
<dbReference type="Proteomes" id="UP000886741">
    <property type="component" value="Unassembled WGS sequence"/>
</dbReference>
<feature type="binding site" evidence="1">
    <location>
        <position position="76"/>
    </location>
    <ligand>
        <name>Zn(2+)</name>
        <dbReference type="ChEBI" id="CHEBI:29105"/>
    </ligand>
</feature>
<feature type="binding site" evidence="1">
    <location>
        <position position="116"/>
    </location>
    <ligand>
        <name>Zn(2+)</name>
        <dbReference type="ChEBI" id="CHEBI:29105"/>
    </ligand>
</feature>
<feature type="binding site" evidence="1">
    <location>
        <position position="79"/>
    </location>
    <ligand>
        <name>Zn(2+)</name>
        <dbReference type="ChEBI" id="CHEBI:29105"/>
    </ligand>
</feature>
<keyword evidence="1" id="KW-0862">Zinc</keyword>
<accession>A0A9D1JS81</accession>
<comment type="cofactor">
    <cofactor evidence="2">
        <name>Mn(2+)</name>
        <dbReference type="ChEBI" id="CHEBI:29035"/>
    </cofactor>
    <cofactor evidence="2">
        <name>Fe(2+)</name>
        <dbReference type="ChEBI" id="CHEBI:29033"/>
    </cofactor>
    <text evidence="2">Binds 1 Mn(2+) or Fe(2+) ion per subunit.</text>
</comment>
<evidence type="ECO:0000313" key="4">
    <source>
        <dbReference type="Proteomes" id="UP000886741"/>
    </source>
</evidence>
<evidence type="ECO:0000256" key="2">
    <source>
        <dbReference type="PIRSR" id="PIRSR602481-2"/>
    </source>
</evidence>
<name>A0A9D1JS81_9FIRM</name>
<dbReference type="Pfam" id="PF01475">
    <property type="entry name" value="FUR"/>
    <property type="match status" value="1"/>
</dbReference>
<dbReference type="PANTHER" id="PTHR33202">
    <property type="entry name" value="ZINC UPTAKE REGULATION PROTEIN"/>
    <property type="match status" value="1"/>
</dbReference>
<reference evidence="3" key="1">
    <citation type="submission" date="2020-10" db="EMBL/GenBank/DDBJ databases">
        <authorList>
            <person name="Gilroy R."/>
        </authorList>
    </citation>
    <scope>NUCLEOTIDE SEQUENCE</scope>
    <source>
        <strain evidence="3">ChiBcec16-1751</strain>
    </source>
</reference>
<dbReference type="AlphaFoldDB" id="A0A9D1JS81"/>
<sequence>MTKYEKAIYELIASSRSHMTAEQIYAALKPRYPTIVLATVYNNLKKLSQSEMVRKVIVEGQPDRYDRKTRHDHLICADCGALLDIDLGDLTRQFQEHVPEPLLGYDLRLLYRCEACRRKRADNPEEGERQP</sequence>
<evidence type="ECO:0000313" key="3">
    <source>
        <dbReference type="EMBL" id="HIS63787.1"/>
    </source>
</evidence>
<proteinExistence type="predicted"/>
<dbReference type="EMBL" id="DVJJ01000008">
    <property type="protein sequence ID" value="HIS63787.1"/>
    <property type="molecule type" value="Genomic_DNA"/>
</dbReference>
<dbReference type="CDD" id="cd07153">
    <property type="entry name" value="Fur_like"/>
    <property type="match status" value="1"/>
</dbReference>
<feature type="binding site" evidence="2">
    <location>
        <position position="72"/>
    </location>
    <ligand>
        <name>Fe cation</name>
        <dbReference type="ChEBI" id="CHEBI:24875"/>
    </ligand>
</feature>
<dbReference type="GO" id="GO:0008270">
    <property type="term" value="F:zinc ion binding"/>
    <property type="evidence" value="ECO:0007669"/>
    <property type="project" value="TreeGrafter"/>
</dbReference>
<feature type="binding site" evidence="1">
    <location>
        <position position="113"/>
    </location>
    <ligand>
        <name>Zn(2+)</name>
        <dbReference type="ChEBI" id="CHEBI:29105"/>
    </ligand>
</feature>
<dbReference type="GO" id="GO:0003700">
    <property type="term" value="F:DNA-binding transcription factor activity"/>
    <property type="evidence" value="ECO:0007669"/>
    <property type="project" value="InterPro"/>
</dbReference>
<dbReference type="GO" id="GO:0045892">
    <property type="term" value="P:negative regulation of DNA-templated transcription"/>
    <property type="evidence" value="ECO:0007669"/>
    <property type="project" value="TreeGrafter"/>
</dbReference>